<proteinExistence type="predicted"/>
<dbReference type="EC" id="2.4.-.-" evidence="2"/>
<dbReference type="CDD" id="cd04186">
    <property type="entry name" value="GT_2_like_c"/>
    <property type="match status" value="1"/>
</dbReference>
<keyword evidence="3" id="KW-1185">Reference proteome</keyword>
<reference evidence="3" key="1">
    <citation type="journal article" date="2019" name="Int. J. Syst. Evol. Microbiol.">
        <title>The Global Catalogue of Microorganisms (GCM) 10K type strain sequencing project: providing services to taxonomists for standard genome sequencing and annotation.</title>
        <authorList>
            <consortium name="The Broad Institute Genomics Platform"/>
            <consortium name="The Broad Institute Genome Sequencing Center for Infectious Disease"/>
            <person name="Wu L."/>
            <person name="Ma J."/>
        </authorList>
    </citation>
    <scope>NUCLEOTIDE SEQUENCE [LARGE SCALE GENOMIC DNA]</scope>
    <source>
        <strain evidence="3">CECT 9128</strain>
    </source>
</reference>
<comment type="caution">
    <text evidence="2">The sequence shown here is derived from an EMBL/GenBank/DDBJ whole genome shotgun (WGS) entry which is preliminary data.</text>
</comment>
<keyword evidence="2" id="KW-0808">Transferase</keyword>
<keyword evidence="2" id="KW-0328">Glycosyltransferase</keyword>
<dbReference type="InterPro" id="IPR001173">
    <property type="entry name" value="Glyco_trans_2-like"/>
</dbReference>
<dbReference type="Proteomes" id="UP001595793">
    <property type="component" value="Unassembled WGS sequence"/>
</dbReference>
<dbReference type="RefSeq" id="WP_290230641.1">
    <property type="nucleotide sequence ID" value="NZ_JAUFPZ010000002.1"/>
</dbReference>
<organism evidence="2 3">
    <name type="scientific">Zunongwangia endophytica</name>
    <dbReference type="NCBI Taxonomy" id="1808945"/>
    <lineage>
        <taxon>Bacteria</taxon>
        <taxon>Pseudomonadati</taxon>
        <taxon>Bacteroidota</taxon>
        <taxon>Flavobacteriia</taxon>
        <taxon>Flavobacteriales</taxon>
        <taxon>Flavobacteriaceae</taxon>
        <taxon>Zunongwangia</taxon>
    </lineage>
</organism>
<evidence type="ECO:0000313" key="2">
    <source>
        <dbReference type="EMBL" id="MFC4029537.1"/>
    </source>
</evidence>
<dbReference type="EMBL" id="JBHSAS010000033">
    <property type="protein sequence ID" value="MFC4029537.1"/>
    <property type="molecule type" value="Genomic_DNA"/>
</dbReference>
<evidence type="ECO:0000313" key="3">
    <source>
        <dbReference type="Proteomes" id="UP001595793"/>
    </source>
</evidence>
<protein>
    <submittedName>
        <fullName evidence="2">Glycosyltransferase family 2 protein</fullName>
        <ecNumber evidence="2">2.4.-.-</ecNumber>
    </submittedName>
</protein>
<dbReference type="InterPro" id="IPR029044">
    <property type="entry name" value="Nucleotide-diphossugar_trans"/>
</dbReference>
<dbReference type="PANTHER" id="PTHR43179:SF7">
    <property type="entry name" value="RHAMNOSYLTRANSFERASE WBBL"/>
    <property type="match status" value="1"/>
</dbReference>
<sequence>MRIAISCIIVNYNTANFTLDCVASIFDMHQSTEAIEVIVVDNASEKKDYLLLKTKLQQENFPNTKLIRSKQNFGFGAGNMIGINAASNCEYYAFINNDTLQLTDNCLWILKEFMDSTPDAGVCSPQMLDEDKKFRSTIDHFSSLSREILKRSFLEKVNPKKYPSRKNFFHKPTIVNYVQGSFMFFNAEDFNEIGGFDTNLFLFYEESDLGLRLLKERKKYAYIFPETQYIHFKSISIKKNINILIKRELKISLLYHTYKHYGFFAHQFLLNFLRIRYGLTSIVKPKYFQLFKLLIRGAHLSESLKQKQSLKKL</sequence>
<accession>A0ABV8HF54</accession>
<feature type="domain" description="Glycosyltransferase 2-like" evidence="1">
    <location>
        <begin position="6"/>
        <end position="185"/>
    </location>
</feature>
<dbReference type="GO" id="GO:0016757">
    <property type="term" value="F:glycosyltransferase activity"/>
    <property type="evidence" value="ECO:0007669"/>
    <property type="project" value="UniProtKB-KW"/>
</dbReference>
<dbReference type="PANTHER" id="PTHR43179">
    <property type="entry name" value="RHAMNOSYLTRANSFERASE WBBL"/>
    <property type="match status" value="1"/>
</dbReference>
<evidence type="ECO:0000259" key="1">
    <source>
        <dbReference type="Pfam" id="PF00535"/>
    </source>
</evidence>
<dbReference type="SUPFAM" id="SSF53448">
    <property type="entry name" value="Nucleotide-diphospho-sugar transferases"/>
    <property type="match status" value="1"/>
</dbReference>
<dbReference type="Pfam" id="PF00535">
    <property type="entry name" value="Glycos_transf_2"/>
    <property type="match status" value="1"/>
</dbReference>
<dbReference type="Gene3D" id="3.90.550.10">
    <property type="entry name" value="Spore Coat Polysaccharide Biosynthesis Protein SpsA, Chain A"/>
    <property type="match status" value="1"/>
</dbReference>
<gene>
    <name evidence="2" type="ORF">ACFOS1_19115</name>
</gene>
<name>A0ABV8HF54_9FLAO</name>